<dbReference type="EC" id="2.5.1.48" evidence="6"/>
<protein>
    <submittedName>
        <fullName evidence="6">Cystathionine gamma-synthase</fullName>
        <ecNumber evidence="6">2.5.1.48</ecNumber>
    </submittedName>
</protein>
<dbReference type="GO" id="GO:0019343">
    <property type="term" value="P:cysteine biosynthetic process via cystathionine"/>
    <property type="evidence" value="ECO:0007669"/>
    <property type="project" value="TreeGrafter"/>
</dbReference>
<dbReference type="Gene3D" id="3.40.640.10">
    <property type="entry name" value="Type I PLP-dependent aspartate aminotransferase-like (Major domain)"/>
    <property type="match status" value="1"/>
</dbReference>
<dbReference type="RefSeq" id="WP_126161301.1">
    <property type="nucleotide sequence ID" value="NZ_RQPJ01000002.1"/>
</dbReference>
<dbReference type="GO" id="GO:0030170">
    <property type="term" value="F:pyridoxal phosphate binding"/>
    <property type="evidence" value="ECO:0007669"/>
    <property type="project" value="InterPro"/>
</dbReference>
<dbReference type="InterPro" id="IPR015424">
    <property type="entry name" value="PyrdxlP-dep_Trfase"/>
</dbReference>
<keyword evidence="6" id="KW-0808">Transferase</keyword>
<dbReference type="InterPro" id="IPR000277">
    <property type="entry name" value="Cys/Met-Metab_PyrdxlP-dep_enz"/>
</dbReference>
<dbReference type="InterPro" id="IPR054542">
    <property type="entry name" value="Cys_met_metab_PP"/>
</dbReference>
<dbReference type="PROSITE" id="PS00868">
    <property type="entry name" value="CYS_MET_METAB_PP"/>
    <property type="match status" value="1"/>
</dbReference>
<dbReference type="NCBIfam" id="NF005871">
    <property type="entry name" value="PRK07811.1"/>
    <property type="match status" value="1"/>
</dbReference>
<evidence type="ECO:0000256" key="3">
    <source>
        <dbReference type="ARBA" id="ARBA00022898"/>
    </source>
</evidence>
<dbReference type="EMBL" id="RQPJ01000002">
    <property type="protein sequence ID" value="RTE54568.1"/>
    <property type="molecule type" value="Genomic_DNA"/>
</dbReference>
<dbReference type="GO" id="GO:0003962">
    <property type="term" value="F:cystathionine gamma-synthase activity"/>
    <property type="evidence" value="ECO:0007669"/>
    <property type="project" value="UniProtKB-EC"/>
</dbReference>
<dbReference type="SUPFAM" id="SSF53383">
    <property type="entry name" value="PLP-dependent transferases"/>
    <property type="match status" value="1"/>
</dbReference>
<organism evidence="6 7">
    <name type="scientific">Arenibacter aquaticus</name>
    <dbReference type="NCBI Taxonomy" id="2489054"/>
    <lineage>
        <taxon>Bacteria</taxon>
        <taxon>Pseudomonadati</taxon>
        <taxon>Bacteroidota</taxon>
        <taxon>Flavobacteriia</taxon>
        <taxon>Flavobacteriales</taxon>
        <taxon>Flavobacteriaceae</taxon>
        <taxon>Arenibacter</taxon>
    </lineage>
</organism>
<evidence type="ECO:0000256" key="2">
    <source>
        <dbReference type="ARBA" id="ARBA00009077"/>
    </source>
</evidence>
<dbReference type="Proteomes" id="UP000267585">
    <property type="component" value="Unassembled WGS sequence"/>
</dbReference>
<dbReference type="OrthoDB" id="9803729at2"/>
<dbReference type="GO" id="GO:0004123">
    <property type="term" value="F:cystathionine gamma-lyase activity"/>
    <property type="evidence" value="ECO:0007669"/>
    <property type="project" value="TreeGrafter"/>
</dbReference>
<dbReference type="PIRSF" id="PIRSF001434">
    <property type="entry name" value="CGS"/>
    <property type="match status" value="1"/>
</dbReference>
<name>A0A3S0CM97_9FLAO</name>
<dbReference type="PANTHER" id="PTHR11808:SF15">
    <property type="entry name" value="CYSTATHIONINE GAMMA-LYASE"/>
    <property type="match status" value="1"/>
</dbReference>
<dbReference type="Gene3D" id="3.90.1150.10">
    <property type="entry name" value="Aspartate Aminotransferase, domain 1"/>
    <property type="match status" value="1"/>
</dbReference>
<dbReference type="GO" id="GO:0019346">
    <property type="term" value="P:transsulfuration"/>
    <property type="evidence" value="ECO:0007669"/>
    <property type="project" value="InterPro"/>
</dbReference>
<gene>
    <name evidence="6" type="ORF">EHW67_05210</name>
</gene>
<dbReference type="InterPro" id="IPR015422">
    <property type="entry name" value="PyrdxlP-dep_Trfase_small"/>
</dbReference>
<comment type="cofactor">
    <cofactor evidence="1 5">
        <name>pyridoxal 5'-phosphate</name>
        <dbReference type="ChEBI" id="CHEBI:597326"/>
    </cofactor>
</comment>
<comment type="similarity">
    <text evidence="2 5">Belongs to the trans-sulfuration enzymes family.</text>
</comment>
<evidence type="ECO:0000256" key="1">
    <source>
        <dbReference type="ARBA" id="ARBA00001933"/>
    </source>
</evidence>
<keyword evidence="7" id="KW-1185">Reference proteome</keyword>
<reference evidence="6 7" key="1">
    <citation type="submission" date="2018-11" db="EMBL/GenBank/DDBJ databases">
        <title>Arenibacter aquaticus sp.nov., a marine bacterium isolated from surface seawater in the South China Sea.</title>
        <authorList>
            <person name="Guo J."/>
            <person name="Sun J."/>
        </authorList>
    </citation>
    <scope>NUCLEOTIDE SEQUENCE [LARGE SCALE GENOMIC DNA]</scope>
    <source>
        <strain evidence="6 7">GUO666</strain>
    </source>
</reference>
<dbReference type="FunFam" id="3.40.640.10:FF:000009">
    <property type="entry name" value="Cystathionine gamma-synthase homolog"/>
    <property type="match status" value="1"/>
</dbReference>
<evidence type="ECO:0000313" key="7">
    <source>
        <dbReference type="Proteomes" id="UP000267585"/>
    </source>
</evidence>
<evidence type="ECO:0000256" key="5">
    <source>
        <dbReference type="RuleBase" id="RU362118"/>
    </source>
</evidence>
<accession>A0A3S0CM97</accession>
<dbReference type="PANTHER" id="PTHR11808">
    <property type="entry name" value="TRANS-SULFURATION ENZYME FAMILY MEMBER"/>
    <property type="match status" value="1"/>
</dbReference>
<dbReference type="CDD" id="cd00614">
    <property type="entry name" value="CGS_like"/>
    <property type="match status" value="1"/>
</dbReference>
<dbReference type="AlphaFoldDB" id="A0A3S0CM97"/>
<comment type="caution">
    <text evidence="6">The sequence shown here is derived from an EMBL/GenBank/DDBJ whole genome shotgun (WGS) entry which is preliminary data.</text>
</comment>
<dbReference type="Pfam" id="PF01053">
    <property type="entry name" value="Cys_Met_Meta_PP"/>
    <property type="match status" value="1"/>
</dbReference>
<dbReference type="InterPro" id="IPR015421">
    <property type="entry name" value="PyrdxlP-dep_Trfase_major"/>
</dbReference>
<proteinExistence type="inferred from homology"/>
<evidence type="ECO:0000256" key="4">
    <source>
        <dbReference type="PIRSR" id="PIRSR001434-2"/>
    </source>
</evidence>
<dbReference type="FunFam" id="3.90.1150.10:FF:000008">
    <property type="entry name" value="Cystathionine gamma-synthase"/>
    <property type="match status" value="1"/>
</dbReference>
<keyword evidence="3 4" id="KW-0663">Pyridoxal phosphate</keyword>
<dbReference type="GO" id="GO:0005737">
    <property type="term" value="C:cytoplasm"/>
    <property type="evidence" value="ECO:0007669"/>
    <property type="project" value="TreeGrafter"/>
</dbReference>
<sequence length="385" mass="42358">MDKRQLKFNSKAIHGGQAPDKAYGAVMPPIYQTSTYAQTTPGGHMGYMYSRSANPTRTALEDSLASIENGTFGMAFGSGIAAIDAVMKLMNPGDEVIATSDIYGGSYRIFRKIYEKYGVVFHFVGMQDLEEIKAKVNSNTKLIWVETPTNPMMNIVDIKRVSQLAKKHHILFAVDNTFATPYLQLPLDLGADIVMHSATKYLGGHSDVVLGALVVKDKDLADQLYFIQNASGAICGPMDSFLVLRGIKTLHVRMQRHCENGRAVAQFLADHPKIDKVYWPGFPDHPNHEVAKEQMKDFGAMISFVPKGGDYQDAIKIVERLQLFTLAESLGGVESLAGHPASMSHSGIPKEEREKSGVVDAMIRLSVGIEDSDDLIADLRRAIEH</sequence>
<feature type="modified residue" description="N6-(pyridoxal phosphate)lysine" evidence="4">
    <location>
        <position position="200"/>
    </location>
</feature>
<evidence type="ECO:0000313" key="6">
    <source>
        <dbReference type="EMBL" id="RTE54568.1"/>
    </source>
</evidence>